<dbReference type="STRING" id="633440.SAMN05421869_115228"/>
<dbReference type="GO" id="GO:0000976">
    <property type="term" value="F:transcription cis-regulatory region binding"/>
    <property type="evidence" value="ECO:0007669"/>
    <property type="project" value="TreeGrafter"/>
</dbReference>
<reference evidence="4 5" key="1">
    <citation type="submission" date="2016-10" db="EMBL/GenBank/DDBJ databases">
        <authorList>
            <person name="de Groot N.N."/>
        </authorList>
    </citation>
    <scope>NUCLEOTIDE SEQUENCE [LARGE SCALE GENOMIC DNA]</scope>
    <source>
        <strain evidence="4 5">CGMCC 4.6533</strain>
    </source>
</reference>
<feature type="domain" description="HTH tetR-type" evidence="3">
    <location>
        <begin position="10"/>
        <end position="69"/>
    </location>
</feature>
<evidence type="ECO:0000256" key="2">
    <source>
        <dbReference type="PROSITE-ProRule" id="PRU00335"/>
    </source>
</evidence>
<dbReference type="SUPFAM" id="SSF48498">
    <property type="entry name" value="Tetracyclin repressor-like, C-terminal domain"/>
    <property type="match status" value="1"/>
</dbReference>
<dbReference type="InterPro" id="IPR036271">
    <property type="entry name" value="Tet_transcr_reg_TetR-rel_C_sf"/>
</dbReference>
<evidence type="ECO:0000259" key="3">
    <source>
        <dbReference type="PROSITE" id="PS50977"/>
    </source>
</evidence>
<keyword evidence="5" id="KW-1185">Reference proteome</keyword>
<dbReference type="PANTHER" id="PTHR30055">
    <property type="entry name" value="HTH-TYPE TRANSCRIPTIONAL REGULATOR RUTR"/>
    <property type="match status" value="1"/>
</dbReference>
<dbReference type="RefSeq" id="WP_090939631.1">
    <property type="nucleotide sequence ID" value="NZ_FNDJ01000015.1"/>
</dbReference>
<dbReference type="AlphaFoldDB" id="A0A1G9BEA1"/>
<gene>
    <name evidence="4" type="ORF">SAMN05421869_115228</name>
</gene>
<dbReference type="GO" id="GO:0003700">
    <property type="term" value="F:DNA-binding transcription factor activity"/>
    <property type="evidence" value="ECO:0007669"/>
    <property type="project" value="TreeGrafter"/>
</dbReference>
<evidence type="ECO:0000313" key="4">
    <source>
        <dbReference type="EMBL" id="SDK37480.1"/>
    </source>
</evidence>
<evidence type="ECO:0000313" key="5">
    <source>
        <dbReference type="Proteomes" id="UP000199202"/>
    </source>
</evidence>
<dbReference type="InterPro" id="IPR050109">
    <property type="entry name" value="HTH-type_TetR-like_transc_reg"/>
</dbReference>
<dbReference type="Pfam" id="PF00440">
    <property type="entry name" value="TetR_N"/>
    <property type="match status" value="1"/>
</dbReference>
<protein>
    <submittedName>
        <fullName evidence="4">DNA-binding transcriptional regulator, AcrR family</fullName>
    </submittedName>
</protein>
<dbReference type="Proteomes" id="UP000199202">
    <property type="component" value="Unassembled WGS sequence"/>
</dbReference>
<dbReference type="PROSITE" id="PS50977">
    <property type="entry name" value="HTH_TETR_2"/>
    <property type="match status" value="1"/>
</dbReference>
<name>A0A1G9BEA1_9ACTN</name>
<organism evidence="4 5">
    <name type="scientific">Nonomuraea jiangxiensis</name>
    <dbReference type="NCBI Taxonomy" id="633440"/>
    <lineage>
        <taxon>Bacteria</taxon>
        <taxon>Bacillati</taxon>
        <taxon>Actinomycetota</taxon>
        <taxon>Actinomycetes</taxon>
        <taxon>Streptosporangiales</taxon>
        <taxon>Streptosporangiaceae</taxon>
        <taxon>Nonomuraea</taxon>
    </lineage>
</organism>
<sequence>MRMTRAEAKEQNRRALLEAARRIVTRDGHRARLDEIAEQAGLTTGAVYSLFGSKNGLLMALVTDCLGPHLDGIEQAVPAGAGLAEAVETFARHYRRQCDDPDALRHLSFEISLLDLALRDPELRPRLAASVRAHEERLAALLAGRPHHGTPLTPRQAQRLATALRALLVGLSQGVILGLTSAVPEQYFAESARVLVAPDVLGPA</sequence>
<evidence type="ECO:0000256" key="1">
    <source>
        <dbReference type="ARBA" id="ARBA00023125"/>
    </source>
</evidence>
<accession>A0A1G9BEA1</accession>
<dbReference type="PRINTS" id="PR00455">
    <property type="entry name" value="HTHTETR"/>
</dbReference>
<feature type="DNA-binding region" description="H-T-H motif" evidence="2">
    <location>
        <begin position="32"/>
        <end position="51"/>
    </location>
</feature>
<dbReference type="InterPro" id="IPR001647">
    <property type="entry name" value="HTH_TetR"/>
</dbReference>
<dbReference type="SUPFAM" id="SSF46689">
    <property type="entry name" value="Homeodomain-like"/>
    <property type="match status" value="1"/>
</dbReference>
<dbReference type="Gene3D" id="1.10.357.10">
    <property type="entry name" value="Tetracycline Repressor, domain 2"/>
    <property type="match status" value="1"/>
</dbReference>
<dbReference type="InterPro" id="IPR009057">
    <property type="entry name" value="Homeodomain-like_sf"/>
</dbReference>
<proteinExistence type="predicted"/>
<dbReference type="EMBL" id="FNDJ01000015">
    <property type="protein sequence ID" value="SDK37480.1"/>
    <property type="molecule type" value="Genomic_DNA"/>
</dbReference>
<dbReference type="PANTHER" id="PTHR30055:SF226">
    <property type="entry name" value="HTH-TYPE TRANSCRIPTIONAL REGULATOR PKSA"/>
    <property type="match status" value="1"/>
</dbReference>
<keyword evidence="1 2" id="KW-0238">DNA-binding</keyword>
<dbReference type="OrthoDB" id="3813186at2"/>